<feature type="transmembrane region" description="Helical" evidence="1">
    <location>
        <begin position="45"/>
        <end position="70"/>
    </location>
</feature>
<dbReference type="Proteomes" id="UP000324209">
    <property type="component" value="Chromosome"/>
</dbReference>
<sequence length="178" mass="18665">MKSSKQNLAFRIAAVAVLTAVTTVCTLIVRVPVTPTKGYINLADVAIFFTALTFGPFTALASGGLGTALADIMGGYAQWAPITFFAHGVQGLLIGLIFKATDVEKKASMILALILAFLAGTIFMAGTYFMTAGMMYGFAAAATEIPGNILQNAAGVIIGFPLYLAVKKAYPPIAGFRW</sequence>
<evidence type="ECO:0000313" key="2">
    <source>
        <dbReference type="EMBL" id="QEN09820.1"/>
    </source>
</evidence>
<keyword evidence="1" id="KW-0472">Membrane</keyword>
<dbReference type="EMBL" id="CP036150">
    <property type="protein sequence ID" value="QEN09820.1"/>
    <property type="molecule type" value="Genomic_DNA"/>
</dbReference>
<dbReference type="PANTHER" id="PTHR37815:SF3">
    <property type="entry name" value="UPF0397 PROTEIN SPR0429"/>
    <property type="match status" value="1"/>
</dbReference>
<dbReference type="GO" id="GO:0016020">
    <property type="term" value="C:membrane"/>
    <property type="evidence" value="ECO:0007669"/>
    <property type="project" value="InterPro"/>
</dbReference>
<feature type="transmembrane region" description="Helical" evidence="1">
    <location>
        <begin position="12"/>
        <end position="33"/>
    </location>
</feature>
<feature type="transmembrane region" description="Helical" evidence="1">
    <location>
        <begin position="76"/>
        <end position="98"/>
    </location>
</feature>
<gene>
    <name evidence="2" type="ORF">EXM22_00785</name>
</gene>
<dbReference type="AlphaFoldDB" id="A0A5C1QS63"/>
<dbReference type="KEGG" id="ock:EXM22_00785"/>
<keyword evidence="1" id="KW-0812">Transmembrane</keyword>
<proteinExistence type="predicted"/>
<protein>
    <submittedName>
        <fullName evidence="2">ECF transporter S component</fullName>
    </submittedName>
</protein>
<organism evidence="2 3">
    <name type="scientific">Oceanispirochaeta crateris</name>
    <dbReference type="NCBI Taxonomy" id="2518645"/>
    <lineage>
        <taxon>Bacteria</taxon>
        <taxon>Pseudomonadati</taxon>
        <taxon>Spirochaetota</taxon>
        <taxon>Spirochaetia</taxon>
        <taxon>Spirochaetales</taxon>
        <taxon>Spirochaetaceae</taxon>
        <taxon>Oceanispirochaeta</taxon>
    </lineage>
</organism>
<evidence type="ECO:0000256" key="1">
    <source>
        <dbReference type="SAM" id="Phobius"/>
    </source>
</evidence>
<keyword evidence="1" id="KW-1133">Transmembrane helix</keyword>
<feature type="transmembrane region" description="Helical" evidence="1">
    <location>
        <begin position="110"/>
        <end position="129"/>
    </location>
</feature>
<dbReference type="PANTHER" id="PTHR37815">
    <property type="entry name" value="UPF0397 PROTEIN BC_2624-RELATED"/>
    <property type="match status" value="1"/>
</dbReference>
<name>A0A5C1QS63_9SPIO</name>
<reference evidence="2 3" key="1">
    <citation type="submission" date="2019-02" db="EMBL/GenBank/DDBJ databases">
        <title>Complete Genome Sequence and Methylome Analysis of free living Spirochaetas.</title>
        <authorList>
            <person name="Fomenkov A."/>
            <person name="Dubinina G."/>
            <person name="Leshcheva N."/>
            <person name="Mikheeva N."/>
            <person name="Grabovich M."/>
            <person name="Vincze T."/>
            <person name="Roberts R.J."/>
        </authorList>
    </citation>
    <scope>NUCLEOTIDE SEQUENCE [LARGE SCALE GENOMIC DNA]</scope>
    <source>
        <strain evidence="2 3">K2</strain>
    </source>
</reference>
<dbReference type="Gene3D" id="1.10.1760.20">
    <property type="match status" value="1"/>
</dbReference>
<accession>A0A5C1QS63</accession>
<evidence type="ECO:0000313" key="3">
    <source>
        <dbReference type="Proteomes" id="UP000324209"/>
    </source>
</evidence>
<keyword evidence="3" id="KW-1185">Reference proteome</keyword>
<dbReference type="OrthoDB" id="411368at2"/>
<dbReference type="Pfam" id="PF07155">
    <property type="entry name" value="ECF-ribofla_trS"/>
    <property type="match status" value="1"/>
</dbReference>
<feature type="transmembrane region" description="Helical" evidence="1">
    <location>
        <begin position="149"/>
        <end position="166"/>
    </location>
</feature>
<dbReference type="InterPro" id="IPR009825">
    <property type="entry name" value="ECF_substrate-spec-like"/>
</dbReference>